<dbReference type="Gene3D" id="3.10.450.50">
    <property type="match status" value="1"/>
</dbReference>
<accession>A0A5B8U4H2</accession>
<protein>
    <recommendedName>
        <fullName evidence="1">SnoaL-like domain-containing protein</fullName>
    </recommendedName>
</protein>
<dbReference type="Pfam" id="PF12680">
    <property type="entry name" value="SnoaL_2"/>
    <property type="match status" value="1"/>
</dbReference>
<dbReference type="EMBL" id="CP042430">
    <property type="protein sequence ID" value="QEC48019.1"/>
    <property type="molecule type" value="Genomic_DNA"/>
</dbReference>
<dbReference type="InterPro" id="IPR032710">
    <property type="entry name" value="NTF2-like_dom_sf"/>
</dbReference>
<evidence type="ECO:0000313" key="3">
    <source>
        <dbReference type="Proteomes" id="UP000321805"/>
    </source>
</evidence>
<sequence>MAYDVEIVRRAFIAFEHRDAGALLEICSPHIVFEPVTARLAAGGEPYCGHAGMLRYLDDVARVWQELRPTPDRYRTGEGGLVVATGRVYAWGVGRVIDSPAGWLWRVEDGRITYGRVFGTAAGALEAAGMLTPDA</sequence>
<dbReference type="RefSeq" id="WP_146919131.1">
    <property type="nucleotide sequence ID" value="NZ_CP042430.1"/>
</dbReference>
<organism evidence="2 3">
    <name type="scientific">Baekduia soli</name>
    <dbReference type="NCBI Taxonomy" id="496014"/>
    <lineage>
        <taxon>Bacteria</taxon>
        <taxon>Bacillati</taxon>
        <taxon>Actinomycetota</taxon>
        <taxon>Thermoleophilia</taxon>
        <taxon>Solirubrobacterales</taxon>
        <taxon>Baekduiaceae</taxon>
        <taxon>Baekduia</taxon>
    </lineage>
</organism>
<reference evidence="2 3" key="1">
    <citation type="journal article" date="2018" name="J. Microbiol.">
        <title>Baekduia soli gen. nov., sp. nov., a novel bacterium isolated from the soil of Baekdu Mountain and proposal of a novel family name, Baekduiaceae fam. nov.</title>
        <authorList>
            <person name="An D.S."/>
            <person name="Siddiqi M.Z."/>
            <person name="Kim K.H."/>
            <person name="Yu H.S."/>
            <person name="Im W.T."/>
        </authorList>
    </citation>
    <scope>NUCLEOTIDE SEQUENCE [LARGE SCALE GENOMIC DNA]</scope>
    <source>
        <strain evidence="2 3">BR7-21</strain>
    </source>
</reference>
<evidence type="ECO:0000313" key="2">
    <source>
        <dbReference type="EMBL" id="QEC48019.1"/>
    </source>
</evidence>
<keyword evidence="3" id="KW-1185">Reference proteome</keyword>
<dbReference type="SUPFAM" id="SSF54427">
    <property type="entry name" value="NTF2-like"/>
    <property type="match status" value="1"/>
</dbReference>
<proteinExistence type="predicted"/>
<dbReference type="Proteomes" id="UP000321805">
    <property type="component" value="Chromosome"/>
</dbReference>
<dbReference type="OrthoDB" id="8451859at2"/>
<evidence type="ECO:0000259" key="1">
    <source>
        <dbReference type="Pfam" id="PF12680"/>
    </source>
</evidence>
<feature type="domain" description="SnoaL-like" evidence="1">
    <location>
        <begin position="8"/>
        <end position="113"/>
    </location>
</feature>
<name>A0A5B8U4H2_9ACTN</name>
<dbReference type="AlphaFoldDB" id="A0A5B8U4H2"/>
<dbReference type="InterPro" id="IPR037401">
    <property type="entry name" value="SnoaL-like"/>
</dbReference>
<dbReference type="KEGG" id="bsol:FSW04_10850"/>
<gene>
    <name evidence="2" type="ORF">FSW04_10850</name>
</gene>